<name>A0AAJ1BB03_9ACTO</name>
<reference evidence="1" key="1">
    <citation type="submission" date="2022-01" db="EMBL/GenBank/DDBJ databases">
        <title>Collection of gut derived symbiotic bacterial strains cultured from healthy donors.</title>
        <authorList>
            <person name="Lin H."/>
            <person name="Kohout C."/>
            <person name="Waligurski E."/>
            <person name="Pamer E.G."/>
        </authorList>
    </citation>
    <scope>NUCLEOTIDE SEQUENCE</scope>
    <source>
        <strain evidence="1">DFI.7.46</strain>
    </source>
</reference>
<gene>
    <name evidence="1" type="ORF">L0M99_03295</name>
</gene>
<comment type="caution">
    <text evidence="1">The sequence shown here is derived from an EMBL/GenBank/DDBJ whole genome shotgun (WGS) entry which is preliminary data.</text>
</comment>
<dbReference type="RefSeq" id="WP_238127755.1">
    <property type="nucleotide sequence ID" value="NZ_JAKNHJ010000005.1"/>
</dbReference>
<dbReference type="EMBL" id="JAKNHJ010000005">
    <property type="protein sequence ID" value="MCG4617524.1"/>
    <property type="molecule type" value="Genomic_DNA"/>
</dbReference>
<dbReference type="Proteomes" id="UP001200537">
    <property type="component" value="Unassembled WGS sequence"/>
</dbReference>
<organism evidence="1 2">
    <name type="scientific">Varibaculum cambriense</name>
    <dbReference type="NCBI Taxonomy" id="184870"/>
    <lineage>
        <taxon>Bacteria</taxon>
        <taxon>Bacillati</taxon>
        <taxon>Actinomycetota</taxon>
        <taxon>Actinomycetes</taxon>
        <taxon>Actinomycetales</taxon>
        <taxon>Actinomycetaceae</taxon>
        <taxon>Varibaculum</taxon>
    </lineage>
</organism>
<accession>A0AAJ1BB03</accession>
<evidence type="ECO:0000313" key="2">
    <source>
        <dbReference type="Proteomes" id="UP001200537"/>
    </source>
</evidence>
<dbReference type="AlphaFoldDB" id="A0AAJ1BB03"/>
<evidence type="ECO:0000313" key="1">
    <source>
        <dbReference type="EMBL" id="MCG4617524.1"/>
    </source>
</evidence>
<proteinExistence type="predicted"/>
<protein>
    <submittedName>
        <fullName evidence="1">Uncharacterized protein</fullName>
    </submittedName>
</protein>
<sequence length="222" mass="24002">MLGDGAPLPVTAETPARILRTVEKENSYGGRRLSSATISKGGVTVRGSGTLEVLDGGSLEIVTGNLKLLAGTLPASALKNHIWVTMSQTVRAPVTAQKGWRIGQWHKVGGVEMTAPEWAKTGIIFAVALYRGHVTGDIAESDYLESRIRSKIAGIPCPEYPATLSAYEDFQWVHLGMMDCQPIPVTSGQAVRVELEHTMNGLDYVFYDRGQAEITAFAIWMG</sequence>